<accession>A0AAV7LIW2</accession>
<dbReference type="AlphaFoldDB" id="A0AAV7LIW2"/>
<comment type="caution">
    <text evidence="1">The sequence shown here is derived from an EMBL/GenBank/DDBJ whole genome shotgun (WGS) entry which is preliminary data.</text>
</comment>
<sequence length="258" mass="29580">MPSIGSSRIIKQFMKELFRTFPPVRLLPPEWHLNIVLSQLMKAPFEPIHRAELKYITWKVATLLALTSTRRVSDIQAFTTKEPFFVFSEDFIMLRTNPKYIPKVPSSFHLNEPVILRTFFPNPNTITEKTLHSLDIKRCLKFYLQSTKQIRKSDQLLVSYSLGRQGAGVTKATIAQWISSTIQLCHTKSGRPLTRHPRAHSTRAVSTSSALFQGIALDKICQAATWKTMHSFTQHYCLESSQRTDSLVGQAVLRHLFH</sequence>
<proteinExistence type="predicted"/>
<dbReference type="PANTHER" id="PTHR33066">
    <property type="entry name" value="INTEGRASE_SAM-LIKE_N DOMAIN-CONTAINING PROTEIN"/>
    <property type="match status" value="1"/>
</dbReference>
<evidence type="ECO:0000313" key="1">
    <source>
        <dbReference type="EMBL" id="KAJ1090954.1"/>
    </source>
</evidence>
<dbReference type="PANTHER" id="PTHR33066:SF2">
    <property type="entry name" value="FILAGGRIN-2-LIKE"/>
    <property type="match status" value="1"/>
</dbReference>
<protein>
    <recommendedName>
        <fullName evidence="3">Tyr recombinase domain-containing protein</fullName>
    </recommendedName>
</protein>
<name>A0AAV7LIW2_PLEWA</name>
<reference evidence="1" key="1">
    <citation type="journal article" date="2022" name="bioRxiv">
        <title>Sequencing and chromosome-scale assembly of the giantPleurodeles waltlgenome.</title>
        <authorList>
            <person name="Brown T."/>
            <person name="Elewa A."/>
            <person name="Iarovenko S."/>
            <person name="Subramanian E."/>
            <person name="Araus A.J."/>
            <person name="Petzold A."/>
            <person name="Susuki M."/>
            <person name="Suzuki K.-i.T."/>
            <person name="Hayashi T."/>
            <person name="Toyoda A."/>
            <person name="Oliveira C."/>
            <person name="Osipova E."/>
            <person name="Leigh N.D."/>
            <person name="Simon A."/>
            <person name="Yun M.H."/>
        </authorList>
    </citation>
    <scope>NUCLEOTIDE SEQUENCE</scope>
    <source>
        <strain evidence="1">20211129_DDA</strain>
        <tissue evidence="1">Liver</tissue>
    </source>
</reference>
<gene>
    <name evidence="1" type="ORF">NDU88_004082</name>
</gene>
<evidence type="ECO:0008006" key="3">
    <source>
        <dbReference type="Google" id="ProtNLM"/>
    </source>
</evidence>
<dbReference type="Proteomes" id="UP001066276">
    <property type="component" value="Chromosome 11"/>
</dbReference>
<evidence type="ECO:0000313" key="2">
    <source>
        <dbReference type="Proteomes" id="UP001066276"/>
    </source>
</evidence>
<dbReference type="EMBL" id="JANPWB010000015">
    <property type="protein sequence ID" value="KAJ1090954.1"/>
    <property type="molecule type" value="Genomic_DNA"/>
</dbReference>
<organism evidence="1 2">
    <name type="scientific">Pleurodeles waltl</name>
    <name type="common">Iberian ribbed newt</name>
    <dbReference type="NCBI Taxonomy" id="8319"/>
    <lineage>
        <taxon>Eukaryota</taxon>
        <taxon>Metazoa</taxon>
        <taxon>Chordata</taxon>
        <taxon>Craniata</taxon>
        <taxon>Vertebrata</taxon>
        <taxon>Euteleostomi</taxon>
        <taxon>Amphibia</taxon>
        <taxon>Batrachia</taxon>
        <taxon>Caudata</taxon>
        <taxon>Salamandroidea</taxon>
        <taxon>Salamandridae</taxon>
        <taxon>Pleurodelinae</taxon>
        <taxon>Pleurodeles</taxon>
    </lineage>
</organism>
<keyword evidence="2" id="KW-1185">Reference proteome</keyword>